<keyword evidence="1" id="KW-0472">Membrane</keyword>
<dbReference type="EMBL" id="VUOA01000006">
    <property type="protein sequence ID" value="KAA2242225.1"/>
    <property type="molecule type" value="Genomic_DNA"/>
</dbReference>
<evidence type="ECO:0000259" key="2">
    <source>
        <dbReference type="Pfam" id="PF03779"/>
    </source>
</evidence>
<reference evidence="3 4" key="2">
    <citation type="submission" date="2019-09" db="EMBL/GenBank/DDBJ databases">
        <authorList>
            <person name="Jin C."/>
        </authorList>
    </citation>
    <scope>NUCLEOTIDE SEQUENCE [LARGE SCALE GENOMIC DNA]</scope>
    <source>
        <strain evidence="3 4">BN140002</strain>
    </source>
</reference>
<dbReference type="InterPro" id="IPR005530">
    <property type="entry name" value="SPW"/>
</dbReference>
<name>A0A5B2VT88_9HYPH</name>
<accession>A0A5B2VT88</accession>
<organism evidence="3 4">
    <name type="scientific">Salinarimonas soli</name>
    <dbReference type="NCBI Taxonomy" id="1638099"/>
    <lineage>
        <taxon>Bacteria</taxon>
        <taxon>Pseudomonadati</taxon>
        <taxon>Pseudomonadota</taxon>
        <taxon>Alphaproteobacteria</taxon>
        <taxon>Hyphomicrobiales</taxon>
        <taxon>Salinarimonadaceae</taxon>
        <taxon>Salinarimonas</taxon>
    </lineage>
</organism>
<sequence length="125" mass="13304">MRIIPTRIHGMLDYATGLLLLISPYLFGFSRVGGAAQYLPMIMGVAIIGLSLVTDYELSIAKLIPMPTHLAGDVAAGALLAVSPWLFGFSDRVYLPHLVIGLAEIGAGLMTRTTPDRAAFAGHHS</sequence>
<feature type="transmembrane region" description="Helical" evidence="1">
    <location>
        <begin position="12"/>
        <end position="32"/>
    </location>
</feature>
<keyword evidence="1" id="KW-1133">Transmembrane helix</keyword>
<comment type="caution">
    <text evidence="3">The sequence shown here is derived from an EMBL/GenBank/DDBJ whole genome shotgun (WGS) entry which is preliminary data.</text>
</comment>
<feature type="transmembrane region" description="Helical" evidence="1">
    <location>
        <begin position="38"/>
        <end position="58"/>
    </location>
</feature>
<evidence type="ECO:0000256" key="1">
    <source>
        <dbReference type="SAM" id="Phobius"/>
    </source>
</evidence>
<gene>
    <name evidence="3" type="ORF">F0L46_02745</name>
</gene>
<protein>
    <recommendedName>
        <fullName evidence="2">SPW repeat-containing integral membrane domain-containing protein</fullName>
    </recommendedName>
</protein>
<dbReference type="Pfam" id="PF03779">
    <property type="entry name" value="SPW"/>
    <property type="match status" value="1"/>
</dbReference>
<keyword evidence="4" id="KW-1185">Reference proteome</keyword>
<evidence type="ECO:0000313" key="4">
    <source>
        <dbReference type="Proteomes" id="UP000323142"/>
    </source>
</evidence>
<reference evidence="3 4" key="1">
    <citation type="submission" date="2019-09" db="EMBL/GenBank/DDBJ databases">
        <title>Salinarimonas rosea gen. nov., sp. nov., a new member of the a-2 subgroup of the Proteobacteria.</title>
        <authorList>
            <person name="Liu J."/>
        </authorList>
    </citation>
    <scope>NUCLEOTIDE SEQUENCE [LARGE SCALE GENOMIC DNA]</scope>
    <source>
        <strain evidence="3 4">BN140002</strain>
    </source>
</reference>
<dbReference type="AlphaFoldDB" id="A0A5B2VT88"/>
<evidence type="ECO:0000313" key="3">
    <source>
        <dbReference type="EMBL" id="KAA2242225.1"/>
    </source>
</evidence>
<dbReference type="Proteomes" id="UP000323142">
    <property type="component" value="Unassembled WGS sequence"/>
</dbReference>
<dbReference type="OrthoDB" id="129082at2"/>
<proteinExistence type="predicted"/>
<keyword evidence="1" id="KW-0812">Transmembrane</keyword>
<feature type="domain" description="SPW repeat-containing integral membrane" evidence="2">
    <location>
        <begin position="9"/>
        <end position="109"/>
    </location>
</feature>
<dbReference type="RefSeq" id="WP_149815496.1">
    <property type="nucleotide sequence ID" value="NZ_VUOA01000006.1"/>
</dbReference>